<dbReference type="AlphaFoldDB" id="A0A317CQ39"/>
<proteinExistence type="predicted"/>
<gene>
    <name evidence="2" type="ORF">DKT75_04625</name>
</gene>
<organism evidence="2 3">
    <name type="scientific">Leucothrix arctica</name>
    <dbReference type="NCBI Taxonomy" id="1481894"/>
    <lineage>
        <taxon>Bacteria</taxon>
        <taxon>Pseudomonadati</taxon>
        <taxon>Pseudomonadota</taxon>
        <taxon>Gammaproteobacteria</taxon>
        <taxon>Thiotrichales</taxon>
        <taxon>Thiotrichaceae</taxon>
        <taxon>Leucothrix</taxon>
    </lineage>
</organism>
<feature type="coiled-coil region" evidence="1">
    <location>
        <begin position="143"/>
        <end position="170"/>
    </location>
</feature>
<dbReference type="Proteomes" id="UP000245506">
    <property type="component" value="Unassembled WGS sequence"/>
</dbReference>
<name>A0A317CQ39_9GAMM</name>
<evidence type="ECO:0000313" key="3">
    <source>
        <dbReference type="Proteomes" id="UP000245506"/>
    </source>
</evidence>
<reference evidence="2 3" key="1">
    <citation type="submission" date="2018-05" db="EMBL/GenBank/DDBJ databases">
        <title>Leucothrix arctica sp. nov., isolated from Arctic seawater.</title>
        <authorList>
            <person name="Choi A."/>
            <person name="Baek K."/>
        </authorList>
    </citation>
    <scope>NUCLEOTIDE SEQUENCE [LARGE SCALE GENOMIC DNA]</scope>
    <source>
        <strain evidence="2 3">IMCC9719</strain>
    </source>
</reference>
<evidence type="ECO:0000256" key="1">
    <source>
        <dbReference type="SAM" id="Coils"/>
    </source>
</evidence>
<dbReference type="RefSeq" id="WP_109822253.1">
    <property type="nucleotide sequence ID" value="NZ_QGKL01000012.1"/>
</dbReference>
<evidence type="ECO:0000313" key="2">
    <source>
        <dbReference type="EMBL" id="PWQ98412.1"/>
    </source>
</evidence>
<dbReference type="Gene3D" id="3.30.70.260">
    <property type="match status" value="1"/>
</dbReference>
<evidence type="ECO:0008006" key="4">
    <source>
        <dbReference type="Google" id="ProtNLM"/>
    </source>
</evidence>
<keyword evidence="3" id="KW-1185">Reference proteome</keyword>
<accession>A0A317CQ39</accession>
<keyword evidence="1" id="KW-0175">Coiled coil</keyword>
<dbReference type="OrthoDB" id="12860at2"/>
<dbReference type="EMBL" id="QGKL01000012">
    <property type="protein sequence ID" value="PWQ98412.1"/>
    <property type="molecule type" value="Genomic_DNA"/>
</dbReference>
<sequence>MENNYRVVVIGSDRAISMIRRLSSDLAQDGCDLVAMSSFSLGDNFVVMMIVNTDAEIHELRGLLEPTTEKHQLRLIIDSVKEFDPTHHCPEVSVRLQGRDRVGVFSYCMTILNDAGLEIMSMNSDLLGKPEVGQSSDFLNLIKGRATLGLEELNRAAENLRRNKIDITITDTSK</sequence>
<protein>
    <recommendedName>
        <fullName evidence="4">Glycine cleavage system transcriptional repressor</fullName>
    </recommendedName>
</protein>
<comment type="caution">
    <text evidence="2">The sequence shown here is derived from an EMBL/GenBank/DDBJ whole genome shotgun (WGS) entry which is preliminary data.</text>
</comment>